<dbReference type="AlphaFoldDB" id="X0TKC3"/>
<comment type="caution">
    <text evidence="6">The sequence shown here is derived from an EMBL/GenBank/DDBJ whole genome shotgun (WGS) entry which is preliminary data.</text>
</comment>
<dbReference type="PROSITE" id="PS00107">
    <property type="entry name" value="PROTEIN_KINASE_ATP"/>
    <property type="match status" value="1"/>
</dbReference>
<gene>
    <name evidence="6" type="ORF">S01H1_08446</name>
</gene>
<keyword evidence="2" id="KW-0547">Nucleotide-binding</keyword>
<protein>
    <recommendedName>
        <fullName evidence="5">Protein kinase domain-containing protein</fullName>
    </recommendedName>
</protein>
<keyword evidence="3" id="KW-0418">Kinase</keyword>
<dbReference type="InterPro" id="IPR000719">
    <property type="entry name" value="Prot_kinase_dom"/>
</dbReference>
<name>X0TKC3_9ZZZZ</name>
<dbReference type="Pfam" id="PF00069">
    <property type="entry name" value="Pkinase"/>
    <property type="match status" value="1"/>
</dbReference>
<dbReference type="PANTHER" id="PTHR43289:SF34">
    <property type="entry name" value="SERINE_THREONINE-PROTEIN KINASE YBDM-RELATED"/>
    <property type="match status" value="1"/>
</dbReference>
<feature type="domain" description="Protein kinase" evidence="5">
    <location>
        <begin position="42"/>
        <end position="138"/>
    </location>
</feature>
<evidence type="ECO:0000256" key="3">
    <source>
        <dbReference type="ARBA" id="ARBA00022777"/>
    </source>
</evidence>
<organism evidence="6">
    <name type="scientific">marine sediment metagenome</name>
    <dbReference type="NCBI Taxonomy" id="412755"/>
    <lineage>
        <taxon>unclassified sequences</taxon>
        <taxon>metagenomes</taxon>
        <taxon>ecological metagenomes</taxon>
    </lineage>
</organism>
<dbReference type="GO" id="GO:0004674">
    <property type="term" value="F:protein serine/threonine kinase activity"/>
    <property type="evidence" value="ECO:0007669"/>
    <property type="project" value="TreeGrafter"/>
</dbReference>
<sequence>MADNDISSKSSNEKDTLSIIGKKQDKLDQLSSSIIGKKLGEYEVKREIGRGGTSIVYEAYQPSLKRTVALKVLWTPFGGDPSLIERFHHEAEAAANLHHPNIVPIYGIGKEKDFHYFTMEKVEGKTLDDILDAKEEIS</sequence>
<keyword evidence="4" id="KW-0067">ATP-binding</keyword>
<dbReference type="PROSITE" id="PS50011">
    <property type="entry name" value="PROTEIN_KINASE_DOM"/>
    <property type="match status" value="1"/>
</dbReference>
<feature type="non-terminal residue" evidence="6">
    <location>
        <position position="138"/>
    </location>
</feature>
<accession>X0TKC3</accession>
<dbReference type="SUPFAM" id="SSF56112">
    <property type="entry name" value="Protein kinase-like (PK-like)"/>
    <property type="match status" value="1"/>
</dbReference>
<dbReference type="Gene3D" id="3.30.200.20">
    <property type="entry name" value="Phosphorylase Kinase, domain 1"/>
    <property type="match status" value="1"/>
</dbReference>
<dbReference type="EMBL" id="BARS01004332">
    <property type="protein sequence ID" value="GAF76525.1"/>
    <property type="molecule type" value="Genomic_DNA"/>
</dbReference>
<dbReference type="InterPro" id="IPR017441">
    <property type="entry name" value="Protein_kinase_ATP_BS"/>
</dbReference>
<dbReference type="GO" id="GO:0005524">
    <property type="term" value="F:ATP binding"/>
    <property type="evidence" value="ECO:0007669"/>
    <property type="project" value="UniProtKB-KW"/>
</dbReference>
<reference evidence="6" key="1">
    <citation type="journal article" date="2014" name="Front. Microbiol.">
        <title>High frequency of phylogenetically diverse reductive dehalogenase-homologous genes in deep subseafloor sedimentary metagenomes.</title>
        <authorList>
            <person name="Kawai M."/>
            <person name="Futagami T."/>
            <person name="Toyoda A."/>
            <person name="Takaki Y."/>
            <person name="Nishi S."/>
            <person name="Hori S."/>
            <person name="Arai W."/>
            <person name="Tsubouchi T."/>
            <person name="Morono Y."/>
            <person name="Uchiyama I."/>
            <person name="Ito T."/>
            <person name="Fujiyama A."/>
            <person name="Inagaki F."/>
            <person name="Takami H."/>
        </authorList>
    </citation>
    <scope>NUCLEOTIDE SEQUENCE</scope>
    <source>
        <strain evidence="6">Expedition CK06-06</strain>
    </source>
</reference>
<proteinExistence type="predicted"/>
<evidence type="ECO:0000256" key="4">
    <source>
        <dbReference type="ARBA" id="ARBA00022840"/>
    </source>
</evidence>
<evidence type="ECO:0000256" key="2">
    <source>
        <dbReference type="ARBA" id="ARBA00022741"/>
    </source>
</evidence>
<evidence type="ECO:0000259" key="5">
    <source>
        <dbReference type="PROSITE" id="PS50011"/>
    </source>
</evidence>
<keyword evidence="1" id="KW-0808">Transferase</keyword>
<dbReference type="InterPro" id="IPR011009">
    <property type="entry name" value="Kinase-like_dom_sf"/>
</dbReference>
<evidence type="ECO:0000256" key="1">
    <source>
        <dbReference type="ARBA" id="ARBA00022679"/>
    </source>
</evidence>
<dbReference type="PANTHER" id="PTHR43289">
    <property type="entry name" value="MITOGEN-ACTIVATED PROTEIN KINASE KINASE KINASE 20-RELATED"/>
    <property type="match status" value="1"/>
</dbReference>
<evidence type="ECO:0000313" key="6">
    <source>
        <dbReference type="EMBL" id="GAF76525.1"/>
    </source>
</evidence>